<keyword evidence="3" id="KW-1185">Reference proteome</keyword>
<sequence>MNHKLAINPGTKKPKFPGIHFIAIIICSFCCSIQNLQAQSYVQVPVSGGVSAPVTTPPNFTSFGPFAQLNIRAAMLYKASEMSHFPVSYPLTSLAFKLNGSVYGQGTTGYFKIYLIPTTDTVYNLGTDWDTIMLHPNLTKIGDYHHLMYYQLSGYMDYPLTSPYYFNSGEGFYLLYEWESQILAVVSPPFECNTDLINGYYQGTNNSHNPQTAPTTLNQIGNYRHVLRLGYNGPTGISEMNSNNAVNVFPNPAHEILNVDLSMLKNTATQLTLRDLTGKVVKMESLKNKQNQISLTGITPGIYSLHLASSSETKVQRIIIK</sequence>
<reference evidence="2 3" key="1">
    <citation type="submission" date="2019-09" db="EMBL/GenBank/DDBJ databases">
        <title>Genome sequence of Adhaeribacter sp. M2.</title>
        <authorList>
            <person name="Srinivasan S."/>
        </authorList>
    </citation>
    <scope>NUCLEOTIDE SEQUENCE [LARGE SCALE GENOMIC DNA]</scope>
    <source>
        <strain evidence="2 3">M2</strain>
    </source>
</reference>
<dbReference type="NCBIfam" id="TIGR04183">
    <property type="entry name" value="Por_Secre_tail"/>
    <property type="match status" value="1"/>
</dbReference>
<evidence type="ECO:0000313" key="2">
    <source>
        <dbReference type="EMBL" id="KAA9333559.1"/>
    </source>
</evidence>
<gene>
    <name evidence="2" type="ORF">F0P94_09895</name>
</gene>
<organism evidence="2 3">
    <name type="scientific">Adhaeribacter soli</name>
    <dbReference type="NCBI Taxonomy" id="2607655"/>
    <lineage>
        <taxon>Bacteria</taxon>
        <taxon>Pseudomonadati</taxon>
        <taxon>Bacteroidota</taxon>
        <taxon>Cytophagia</taxon>
        <taxon>Cytophagales</taxon>
        <taxon>Hymenobacteraceae</taxon>
        <taxon>Adhaeribacter</taxon>
    </lineage>
</organism>
<dbReference type="Proteomes" id="UP000326570">
    <property type="component" value="Unassembled WGS sequence"/>
</dbReference>
<comment type="caution">
    <text evidence="2">The sequence shown here is derived from an EMBL/GenBank/DDBJ whole genome shotgun (WGS) entry which is preliminary data.</text>
</comment>
<accession>A0A5N1IYJ7</accession>
<protein>
    <submittedName>
        <fullName evidence="2">T9SS type A sorting domain-containing protein</fullName>
    </submittedName>
</protein>
<evidence type="ECO:0000313" key="3">
    <source>
        <dbReference type="Proteomes" id="UP000326570"/>
    </source>
</evidence>
<dbReference type="EMBL" id="VTWT01000005">
    <property type="protein sequence ID" value="KAA9333559.1"/>
    <property type="molecule type" value="Genomic_DNA"/>
</dbReference>
<dbReference type="Pfam" id="PF18962">
    <property type="entry name" value="Por_Secre_tail"/>
    <property type="match status" value="1"/>
</dbReference>
<dbReference type="InterPro" id="IPR026444">
    <property type="entry name" value="Secre_tail"/>
</dbReference>
<name>A0A5N1IYJ7_9BACT</name>
<evidence type="ECO:0000259" key="1">
    <source>
        <dbReference type="Pfam" id="PF18962"/>
    </source>
</evidence>
<dbReference type="RefSeq" id="WP_150903727.1">
    <property type="nucleotide sequence ID" value="NZ_VTWT01000005.1"/>
</dbReference>
<dbReference type="AlphaFoldDB" id="A0A5N1IYJ7"/>
<proteinExistence type="predicted"/>
<feature type="domain" description="Secretion system C-terminal sorting" evidence="1">
    <location>
        <begin position="248"/>
        <end position="320"/>
    </location>
</feature>